<name>A0A2I0LAC5_PUNGR</name>
<dbReference type="Proteomes" id="UP000233551">
    <property type="component" value="Unassembled WGS sequence"/>
</dbReference>
<evidence type="ECO:0000313" key="3">
    <source>
        <dbReference type="Proteomes" id="UP000233551"/>
    </source>
</evidence>
<proteinExistence type="predicted"/>
<evidence type="ECO:0000313" key="2">
    <source>
        <dbReference type="EMBL" id="PKI77637.1"/>
    </source>
</evidence>
<accession>A0A2I0LAC5</accession>
<reference evidence="2 3" key="1">
    <citation type="submission" date="2017-11" db="EMBL/GenBank/DDBJ databases">
        <title>De-novo sequencing of pomegranate (Punica granatum L.) genome.</title>
        <authorList>
            <person name="Akparov Z."/>
            <person name="Amiraslanov A."/>
            <person name="Hajiyeva S."/>
            <person name="Abbasov M."/>
            <person name="Kaur K."/>
            <person name="Hamwieh A."/>
            <person name="Solovyev V."/>
            <person name="Salamov A."/>
            <person name="Braich B."/>
            <person name="Kosarev P."/>
            <person name="Mahmoud A."/>
            <person name="Hajiyev E."/>
            <person name="Babayeva S."/>
            <person name="Izzatullayeva V."/>
            <person name="Mammadov A."/>
            <person name="Mammadov A."/>
            <person name="Sharifova S."/>
            <person name="Ojaghi J."/>
            <person name="Eynullazada K."/>
            <person name="Bayramov B."/>
            <person name="Abdulazimova A."/>
            <person name="Shahmuradov I."/>
        </authorList>
    </citation>
    <scope>NUCLEOTIDE SEQUENCE [LARGE SCALE GENOMIC DNA]</scope>
    <source>
        <strain evidence="3">cv. AG2017</strain>
        <tissue evidence="2">Leaf</tissue>
    </source>
</reference>
<protein>
    <submittedName>
        <fullName evidence="2">Uncharacterized protein</fullName>
    </submittedName>
</protein>
<organism evidence="2 3">
    <name type="scientific">Punica granatum</name>
    <name type="common">Pomegranate</name>
    <dbReference type="NCBI Taxonomy" id="22663"/>
    <lineage>
        <taxon>Eukaryota</taxon>
        <taxon>Viridiplantae</taxon>
        <taxon>Streptophyta</taxon>
        <taxon>Embryophyta</taxon>
        <taxon>Tracheophyta</taxon>
        <taxon>Spermatophyta</taxon>
        <taxon>Magnoliopsida</taxon>
        <taxon>eudicotyledons</taxon>
        <taxon>Gunneridae</taxon>
        <taxon>Pentapetalae</taxon>
        <taxon>rosids</taxon>
        <taxon>malvids</taxon>
        <taxon>Myrtales</taxon>
        <taxon>Lythraceae</taxon>
        <taxon>Punica</taxon>
    </lineage>
</organism>
<gene>
    <name evidence="2" type="ORF">CRG98_001975</name>
</gene>
<dbReference type="EMBL" id="PGOL01000084">
    <property type="protein sequence ID" value="PKI77637.1"/>
    <property type="molecule type" value="Genomic_DNA"/>
</dbReference>
<dbReference type="AlphaFoldDB" id="A0A2I0LAC5"/>
<keyword evidence="3" id="KW-1185">Reference proteome</keyword>
<evidence type="ECO:0000256" key="1">
    <source>
        <dbReference type="SAM" id="MobiDB-lite"/>
    </source>
</evidence>
<sequence>MHEGKSRGSGLGSRKTRLVVPGDGYPRAATAVAWEDRARHASSDHGTYRTCQTLDKPETMRESSVNKMDPVKKERVERQLCTVVWLSDRDHLFTGESEGDEGPFERDGTTRQSCGRKWHVVEVECTRRWSRDPMVLAAGKWCWGPRIKNLSSEMNLGGEKYVGYEVWLCLA</sequence>
<comment type="caution">
    <text evidence="2">The sequence shown here is derived from an EMBL/GenBank/DDBJ whole genome shotgun (WGS) entry which is preliminary data.</text>
</comment>
<feature type="region of interest" description="Disordered" evidence="1">
    <location>
        <begin position="1"/>
        <end position="22"/>
    </location>
</feature>